<comment type="caution">
    <text evidence="2">The sequence shown here is derived from an EMBL/GenBank/DDBJ whole genome shotgun (WGS) entry which is preliminary data.</text>
</comment>
<dbReference type="PANTHER" id="PTHR33990:SF1">
    <property type="entry name" value="PROTEIN YJDN"/>
    <property type="match status" value="1"/>
</dbReference>
<feature type="domain" description="PhnB-like" evidence="1">
    <location>
        <begin position="4"/>
        <end position="133"/>
    </location>
</feature>
<protein>
    <submittedName>
        <fullName evidence="2">VOC family protein</fullName>
    </submittedName>
</protein>
<evidence type="ECO:0000313" key="2">
    <source>
        <dbReference type="EMBL" id="MFC4302928.1"/>
    </source>
</evidence>
<dbReference type="RefSeq" id="WP_204603213.1">
    <property type="nucleotide sequence ID" value="NZ_JBHSED010000005.1"/>
</dbReference>
<gene>
    <name evidence="2" type="ORF">ACFO1S_05645</name>
</gene>
<keyword evidence="3" id="KW-1185">Reference proteome</keyword>
<dbReference type="InterPro" id="IPR028973">
    <property type="entry name" value="PhnB-like"/>
</dbReference>
<evidence type="ECO:0000259" key="1">
    <source>
        <dbReference type="Pfam" id="PF06983"/>
    </source>
</evidence>
<accession>A0ABV8S7V5</accession>
<dbReference type="EMBL" id="JBHSED010000005">
    <property type="protein sequence ID" value="MFC4302928.1"/>
    <property type="molecule type" value="Genomic_DNA"/>
</dbReference>
<dbReference type="Gene3D" id="3.10.180.10">
    <property type="entry name" value="2,3-Dihydroxybiphenyl 1,2-Dioxygenase, domain 1"/>
    <property type="match status" value="1"/>
</dbReference>
<proteinExistence type="predicted"/>
<organism evidence="2 3">
    <name type="scientific">Cohnella boryungensis</name>
    <dbReference type="NCBI Taxonomy" id="768479"/>
    <lineage>
        <taxon>Bacteria</taxon>
        <taxon>Bacillati</taxon>
        <taxon>Bacillota</taxon>
        <taxon>Bacilli</taxon>
        <taxon>Bacillales</taxon>
        <taxon>Paenibacillaceae</taxon>
        <taxon>Cohnella</taxon>
    </lineage>
</organism>
<dbReference type="PANTHER" id="PTHR33990">
    <property type="entry name" value="PROTEIN YJDN-RELATED"/>
    <property type="match status" value="1"/>
</dbReference>
<dbReference type="Pfam" id="PF06983">
    <property type="entry name" value="3-dmu-9_3-mt"/>
    <property type="match status" value="1"/>
</dbReference>
<reference evidence="3" key="1">
    <citation type="journal article" date="2019" name="Int. J. Syst. Evol. Microbiol.">
        <title>The Global Catalogue of Microorganisms (GCM) 10K type strain sequencing project: providing services to taxonomists for standard genome sequencing and annotation.</title>
        <authorList>
            <consortium name="The Broad Institute Genomics Platform"/>
            <consortium name="The Broad Institute Genome Sequencing Center for Infectious Disease"/>
            <person name="Wu L."/>
            <person name="Ma J."/>
        </authorList>
    </citation>
    <scope>NUCLEOTIDE SEQUENCE [LARGE SCALE GENOMIC DNA]</scope>
    <source>
        <strain evidence="3">CGMCC 4.1641</strain>
    </source>
</reference>
<name>A0ABV8S7V5_9BACL</name>
<dbReference type="CDD" id="cd06588">
    <property type="entry name" value="PhnB_like"/>
    <property type="match status" value="1"/>
</dbReference>
<evidence type="ECO:0000313" key="3">
    <source>
        <dbReference type="Proteomes" id="UP001595755"/>
    </source>
</evidence>
<dbReference type="InterPro" id="IPR029068">
    <property type="entry name" value="Glyas_Bleomycin-R_OHBP_Dase"/>
</dbReference>
<dbReference type="Proteomes" id="UP001595755">
    <property type="component" value="Unassembled WGS sequence"/>
</dbReference>
<sequence>MPIYAYLTFNGNCREAVEFYAQVFGVEKPQIMAYGDGPPSPDHPLPEEAKDLVMHARLDINGSSLMFSDAYPGMPYVQGNSITLAYSGNDVEKLKTLFHKLQDGGKVVMDLQETFWSKCFGSLQDKFGIEWQINHDAEAPSA</sequence>
<dbReference type="SUPFAM" id="SSF54593">
    <property type="entry name" value="Glyoxalase/Bleomycin resistance protein/Dihydroxybiphenyl dioxygenase"/>
    <property type="match status" value="1"/>
</dbReference>